<evidence type="ECO:0000313" key="1">
    <source>
        <dbReference type="EMBL" id="KAJ8722156.1"/>
    </source>
</evidence>
<gene>
    <name evidence="1" type="ORF">PYW08_004558</name>
</gene>
<proteinExistence type="predicted"/>
<dbReference type="EMBL" id="CM056792">
    <property type="protein sequence ID" value="KAJ8722156.1"/>
    <property type="molecule type" value="Genomic_DNA"/>
</dbReference>
<reference evidence="1" key="1">
    <citation type="submission" date="2023-03" db="EMBL/GenBank/DDBJ databases">
        <title>Chromosome-level genomes of two armyworms, Mythimna separata and Mythimna loreyi, provide insights into the biosynthesis and reception of sex pheromones.</title>
        <authorList>
            <person name="Zhao H."/>
        </authorList>
    </citation>
    <scope>NUCLEOTIDE SEQUENCE</scope>
    <source>
        <strain evidence="1">BeijingLab</strain>
    </source>
</reference>
<accession>A0ACC2QPU4</accession>
<name>A0ACC2QPU4_9NEOP</name>
<comment type="caution">
    <text evidence="1">The sequence shown here is derived from an EMBL/GenBank/DDBJ whole genome shotgun (WGS) entry which is preliminary data.</text>
</comment>
<evidence type="ECO:0000313" key="2">
    <source>
        <dbReference type="Proteomes" id="UP001231649"/>
    </source>
</evidence>
<sequence length="113" mass="13040">MCYQILKMFNPPSQKVMINCNKNVMLIFNFIILLNYYGVIFSYHSLFASKISNQSNFSVQCPNFLTVLKSNSNLYKKKTCLNPECVSKLKINTTAHNFISISLPQFMLMILLP</sequence>
<keyword evidence="2" id="KW-1185">Reference proteome</keyword>
<organism evidence="1 2">
    <name type="scientific">Mythimna loreyi</name>
    <dbReference type="NCBI Taxonomy" id="667449"/>
    <lineage>
        <taxon>Eukaryota</taxon>
        <taxon>Metazoa</taxon>
        <taxon>Ecdysozoa</taxon>
        <taxon>Arthropoda</taxon>
        <taxon>Hexapoda</taxon>
        <taxon>Insecta</taxon>
        <taxon>Pterygota</taxon>
        <taxon>Neoptera</taxon>
        <taxon>Endopterygota</taxon>
        <taxon>Lepidoptera</taxon>
        <taxon>Glossata</taxon>
        <taxon>Ditrysia</taxon>
        <taxon>Noctuoidea</taxon>
        <taxon>Noctuidae</taxon>
        <taxon>Noctuinae</taxon>
        <taxon>Hadenini</taxon>
        <taxon>Mythimna</taxon>
    </lineage>
</organism>
<dbReference type="Proteomes" id="UP001231649">
    <property type="component" value="Chromosome 16"/>
</dbReference>
<protein>
    <submittedName>
        <fullName evidence="1">Uncharacterized protein</fullName>
    </submittedName>
</protein>